<sequence length="338" mass="37065">MTVKEILHVLKADNSEALFAQAREIRNSVFGNEVFQRGVVEFSNRCRKNCHYCGLRCCNGQVERYSLDADSILSAARCAIDAGLGTVVLQSGDDKSLDPGFIGKIVQSIKAYADVSVTLCLGDHDRDTYKYWRDCGADRYLLKMETFNSELHARLRPGQSVSERLARLETLCSLGYEAGSGLITGLPGMTPEILAEDLWRLSLLPLDMIAVGPFIPHPDTPLGRFWAGSLEETLRATSLVRIMNSKVNIPATSALDALVANGREQGLEAGANVVMPSVTPESVRSEYSIYPGKNSSVDSVLKNVVQMQRRLKIAGFHPSSTRGQSPLRTTKDKECTHA</sequence>
<dbReference type="HOGENOM" id="CLU_033172_0_1_7"/>
<feature type="binding site" evidence="5">
    <location>
        <position position="46"/>
    </location>
    <ligand>
        <name>[4Fe-4S] cluster</name>
        <dbReference type="ChEBI" id="CHEBI:49883"/>
        <note>4Fe-4S-S-AdoMet</note>
    </ligand>
</feature>
<feature type="region of interest" description="Disordered" evidence="7">
    <location>
        <begin position="315"/>
        <end position="338"/>
    </location>
</feature>
<evidence type="ECO:0000256" key="2">
    <source>
        <dbReference type="ARBA" id="ARBA00022723"/>
    </source>
</evidence>
<keyword evidence="1 5" id="KW-0949">S-adenosyl-L-methionine</keyword>
<keyword evidence="5" id="KW-0004">4Fe-4S</keyword>
<dbReference type="SFLD" id="SFLDG01060">
    <property type="entry name" value="BATS_domain_containing"/>
    <property type="match status" value="1"/>
</dbReference>
<reference evidence="9 10" key="1">
    <citation type="submission" date="2009-06" db="EMBL/GenBank/DDBJ databases">
        <title>Complete sequence of Desulfovibrio salexigens DSM 2638.</title>
        <authorList>
            <consortium name="US DOE Joint Genome Institute"/>
            <person name="Lucas S."/>
            <person name="Copeland A."/>
            <person name="Lapidus A."/>
            <person name="Glavina del Rio T."/>
            <person name="Tice H."/>
            <person name="Bruce D."/>
            <person name="Goodwin L."/>
            <person name="Pitluck S."/>
            <person name="Munk A.C."/>
            <person name="Brettin T."/>
            <person name="Detter J.C."/>
            <person name="Han C."/>
            <person name="Tapia R."/>
            <person name="Larimer F."/>
            <person name="Land M."/>
            <person name="Hauser L."/>
            <person name="Kyrpides N."/>
            <person name="Anderson I."/>
            <person name="Wall J.D."/>
            <person name="Arkin A.P."/>
            <person name="Dehal P."/>
            <person name="Chivian D."/>
            <person name="Giles B."/>
            <person name="Hazen T.C."/>
        </authorList>
    </citation>
    <scope>NUCLEOTIDE SEQUENCE [LARGE SCALE GENOMIC DNA]</scope>
    <source>
        <strain evidence="10">ATCC 14822 / DSM 2638 / NCIMB 8403 / VKM B-1763</strain>
    </source>
</reference>
<feature type="binding site" evidence="6">
    <location>
        <position position="145"/>
    </location>
    <ligand>
        <name>S-adenosyl-L-methionine</name>
        <dbReference type="ChEBI" id="CHEBI:59789"/>
    </ligand>
</feature>
<dbReference type="SMART" id="SM00729">
    <property type="entry name" value="Elp3"/>
    <property type="match status" value="1"/>
</dbReference>
<dbReference type="PANTHER" id="PTHR43726">
    <property type="entry name" value="3-METHYLORNITHINE SYNTHASE"/>
    <property type="match status" value="1"/>
</dbReference>
<gene>
    <name evidence="9" type="ordered locus">Desal_0368</name>
</gene>
<evidence type="ECO:0000313" key="10">
    <source>
        <dbReference type="Proteomes" id="UP000002601"/>
    </source>
</evidence>
<evidence type="ECO:0000313" key="9">
    <source>
        <dbReference type="EMBL" id="ACS78435.1"/>
    </source>
</evidence>
<evidence type="ECO:0000256" key="6">
    <source>
        <dbReference type="PIRSR" id="PIRSR004762-2"/>
    </source>
</evidence>
<feature type="binding site" evidence="6">
    <location>
        <position position="164"/>
    </location>
    <ligand>
        <name>S-adenosyl-L-methionine</name>
        <dbReference type="ChEBI" id="CHEBI:59789"/>
    </ligand>
</feature>
<evidence type="ECO:0000256" key="1">
    <source>
        <dbReference type="ARBA" id="ARBA00022691"/>
    </source>
</evidence>
<dbReference type="InterPro" id="IPR058240">
    <property type="entry name" value="rSAM_sf"/>
</dbReference>
<dbReference type="GO" id="GO:0016740">
    <property type="term" value="F:transferase activity"/>
    <property type="evidence" value="ECO:0007669"/>
    <property type="project" value="TreeGrafter"/>
</dbReference>
<dbReference type="PROSITE" id="PS51918">
    <property type="entry name" value="RADICAL_SAM"/>
    <property type="match status" value="1"/>
</dbReference>
<keyword evidence="3 5" id="KW-0408">Iron</keyword>
<evidence type="ECO:0000259" key="8">
    <source>
        <dbReference type="PROSITE" id="PS51918"/>
    </source>
</evidence>
<dbReference type="Gene3D" id="3.20.20.70">
    <property type="entry name" value="Aldolase class I"/>
    <property type="match status" value="1"/>
</dbReference>
<dbReference type="InterPro" id="IPR006638">
    <property type="entry name" value="Elp3/MiaA/NifB-like_rSAM"/>
</dbReference>
<feature type="domain" description="Radical SAM core" evidence="8">
    <location>
        <begin position="32"/>
        <end position="252"/>
    </location>
</feature>
<dbReference type="RefSeq" id="WP_012765961.1">
    <property type="nucleotide sequence ID" value="NC_012881.1"/>
</dbReference>
<dbReference type="CDD" id="cd01335">
    <property type="entry name" value="Radical_SAM"/>
    <property type="match status" value="1"/>
</dbReference>
<dbReference type="GO" id="GO:0046872">
    <property type="term" value="F:metal ion binding"/>
    <property type="evidence" value="ECO:0007669"/>
    <property type="project" value="UniProtKB-KW"/>
</dbReference>
<organism evidence="9 10">
    <name type="scientific">Maridesulfovibrio salexigens (strain ATCC 14822 / DSM 2638 / NCIMB 8403 / VKM B-1763)</name>
    <name type="common">Desulfovibrio salexigens</name>
    <dbReference type="NCBI Taxonomy" id="526222"/>
    <lineage>
        <taxon>Bacteria</taxon>
        <taxon>Pseudomonadati</taxon>
        <taxon>Thermodesulfobacteriota</taxon>
        <taxon>Desulfovibrionia</taxon>
        <taxon>Desulfovibrionales</taxon>
        <taxon>Desulfovibrionaceae</taxon>
        <taxon>Maridesulfovibrio</taxon>
    </lineage>
</organism>
<dbReference type="SUPFAM" id="SSF102114">
    <property type="entry name" value="Radical SAM enzymes"/>
    <property type="match status" value="1"/>
</dbReference>
<dbReference type="AlphaFoldDB" id="C6BWV5"/>
<dbReference type="KEGG" id="dsa:Desal_0368"/>
<dbReference type="InterPro" id="IPR024021">
    <property type="entry name" value="FeFe-hyd_HydE_rSAM"/>
</dbReference>
<dbReference type="STRING" id="526222.Desal_0368"/>
<dbReference type="EMBL" id="CP001649">
    <property type="protein sequence ID" value="ACS78435.1"/>
    <property type="molecule type" value="Genomic_DNA"/>
</dbReference>
<feature type="compositionally biased region" description="Polar residues" evidence="7">
    <location>
        <begin position="318"/>
        <end position="328"/>
    </location>
</feature>
<dbReference type="SFLD" id="SFLDG01280">
    <property type="entry name" value="HydE/PylB-like"/>
    <property type="match status" value="1"/>
</dbReference>
<feature type="compositionally biased region" description="Basic and acidic residues" evidence="7">
    <location>
        <begin position="329"/>
        <end position="338"/>
    </location>
</feature>
<keyword evidence="2" id="KW-0479">Metal-binding</keyword>
<feature type="binding site" evidence="6">
    <location>
        <position position="156"/>
    </location>
    <ligand>
        <name>S-adenosyl-L-methionine</name>
        <dbReference type="ChEBI" id="CHEBI:59789"/>
    </ligand>
</feature>
<evidence type="ECO:0000256" key="5">
    <source>
        <dbReference type="PIRSR" id="PIRSR004762-1"/>
    </source>
</evidence>
<name>C6BWV5_MARSD</name>
<evidence type="ECO:0000256" key="3">
    <source>
        <dbReference type="ARBA" id="ARBA00023004"/>
    </source>
</evidence>
<dbReference type="Pfam" id="PF04055">
    <property type="entry name" value="Radical_SAM"/>
    <property type="match status" value="1"/>
</dbReference>
<feature type="binding site" evidence="5">
    <location>
        <position position="50"/>
    </location>
    <ligand>
        <name>[4Fe-4S] cluster</name>
        <dbReference type="ChEBI" id="CHEBI:49883"/>
        <note>4Fe-4S-S-AdoMet</note>
    </ligand>
</feature>
<dbReference type="GO" id="GO:0051539">
    <property type="term" value="F:4 iron, 4 sulfur cluster binding"/>
    <property type="evidence" value="ECO:0007669"/>
    <property type="project" value="UniProtKB-KW"/>
</dbReference>
<dbReference type="InterPro" id="IPR034422">
    <property type="entry name" value="HydE/PylB-like"/>
</dbReference>
<evidence type="ECO:0000256" key="4">
    <source>
        <dbReference type="ARBA" id="ARBA00023014"/>
    </source>
</evidence>
<feature type="binding site" evidence="5">
    <location>
        <position position="53"/>
    </location>
    <ligand>
        <name>[4Fe-4S] cluster</name>
        <dbReference type="ChEBI" id="CHEBI:49883"/>
        <note>4Fe-4S-S-AdoMet</note>
    </ligand>
</feature>
<dbReference type="eggNOG" id="COG0502">
    <property type="taxonomic scope" value="Bacteria"/>
</dbReference>
<dbReference type="InterPro" id="IPR007197">
    <property type="entry name" value="rSAM"/>
</dbReference>
<evidence type="ECO:0000256" key="7">
    <source>
        <dbReference type="SAM" id="MobiDB-lite"/>
    </source>
</evidence>
<dbReference type="InterPro" id="IPR013785">
    <property type="entry name" value="Aldolase_TIM"/>
</dbReference>
<dbReference type="OrthoDB" id="9775764at2"/>
<dbReference type="SFLD" id="SFLDS00029">
    <property type="entry name" value="Radical_SAM"/>
    <property type="match status" value="1"/>
</dbReference>
<keyword evidence="4 5" id="KW-0411">Iron-sulfur</keyword>
<protein>
    <submittedName>
        <fullName evidence="9">Radical SAM domain protein</fullName>
    </submittedName>
</protein>
<dbReference type="PANTHER" id="PTHR43726:SF1">
    <property type="entry name" value="BIOTIN SYNTHASE"/>
    <property type="match status" value="1"/>
</dbReference>
<dbReference type="Proteomes" id="UP000002601">
    <property type="component" value="Chromosome"/>
</dbReference>
<accession>C6BWV5</accession>
<keyword evidence="10" id="KW-1185">Reference proteome</keyword>
<dbReference type="PIRSF" id="PIRSF004762">
    <property type="entry name" value="CHP00423"/>
    <property type="match status" value="1"/>
</dbReference>
<comment type="cofactor">
    <cofactor evidence="5">
        <name>[4Fe-4S] cluster</name>
        <dbReference type="ChEBI" id="CHEBI:49883"/>
    </cofactor>
    <text evidence="5">Binds 1 [4Fe-4S] cluster. The cluster is coordinated with 3 cysteines and an exchangeable S-adenosyl-L-methionine.</text>
</comment>
<proteinExistence type="predicted"/>
<dbReference type="NCBIfam" id="TIGR03956">
    <property type="entry name" value="rSAM_HydE"/>
    <property type="match status" value="1"/>
</dbReference>